<feature type="compositionally biased region" description="Polar residues" evidence="1">
    <location>
        <begin position="10"/>
        <end position="20"/>
    </location>
</feature>
<comment type="caution">
    <text evidence="2">The sequence shown here is derived from an EMBL/GenBank/DDBJ whole genome shotgun (WGS) entry which is preliminary data.</text>
</comment>
<dbReference type="AlphaFoldDB" id="A0A811UKI1"/>
<feature type="region of interest" description="Disordered" evidence="1">
    <location>
        <begin position="1"/>
        <end position="97"/>
    </location>
</feature>
<keyword evidence="3" id="KW-1185">Reference proteome</keyword>
<evidence type="ECO:0000256" key="1">
    <source>
        <dbReference type="SAM" id="MobiDB-lite"/>
    </source>
</evidence>
<proteinExistence type="predicted"/>
<accession>A0A811UKI1</accession>
<dbReference type="Proteomes" id="UP000606786">
    <property type="component" value="Unassembled WGS sequence"/>
</dbReference>
<evidence type="ECO:0000313" key="3">
    <source>
        <dbReference type="Proteomes" id="UP000606786"/>
    </source>
</evidence>
<sequence>MLKIHMLEQVVNTESPQDTQPLPKIGSSSSTSTSPKRSGSGSGCSSNGRTPTASASSSPLHHHPHPVPGVPQRQICGSSGSVKSLGRGSSPGKVLVAQRDLNDSRQLGSKGQIQRCCPYRLSFIFCAVFS</sequence>
<organism evidence="2 3">
    <name type="scientific">Ceratitis capitata</name>
    <name type="common">Mediterranean fruit fly</name>
    <name type="synonym">Tephritis capitata</name>
    <dbReference type="NCBI Taxonomy" id="7213"/>
    <lineage>
        <taxon>Eukaryota</taxon>
        <taxon>Metazoa</taxon>
        <taxon>Ecdysozoa</taxon>
        <taxon>Arthropoda</taxon>
        <taxon>Hexapoda</taxon>
        <taxon>Insecta</taxon>
        <taxon>Pterygota</taxon>
        <taxon>Neoptera</taxon>
        <taxon>Endopterygota</taxon>
        <taxon>Diptera</taxon>
        <taxon>Brachycera</taxon>
        <taxon>Muscomorpha</taxon>
        <taxon>Tephritoidea</taxon>
        <taxon>Tephritidae</taxon>
        <taxon>Ceratitis</taxon>
        <taxon>Ceratitis</taxon>
    </lineage>
</organism>
<dbReference type="EMBL" id="CAJHJT010000012">
    <property type="protein sequence ID" value="CAD6998848.1"/>
    <property type="molecule type" value="Genomic_DNA"/>
</dbReference>
<feature type="compositionally biased region" description="Low complexity" evidence="1">
    <location>
        <begin position="26"/>
        <end position="59"/>
    </location>
</feature>
<protein>
    <submittedName>
        <fullName evidence="2">(Mediterranean fruit fly) hypothetical protein</fullName>
    </submittedName>
</protein>
<name>A0A811UKI1_CERCA</name>
<reference evidence="2" key="1">
    <citation type="submission" date="2020-11" db="EMBL/GenBank/DDBJ databases">
        <authorList>
            <person name="Whitehead M."/>
        </authorList>
    </citation>
    <scope>NUCLEOTIDE SEQUENCE</scope>
    <source>
        <strain evidence="2">EGII</strain>
    </source>
</reference>
<evidence type="ECO:0000313" key="2">
    <source>
        <dbReference type="EMBL" id="CAD6998848.1"/>
    </source>
</evidence>
<gene>
    <name evidence="2" type="ORF">CCAP1982_LOCUS7397</name>
</gene>